<name>A0A5B0SLV1_PUCGR</name>
<gene>
    <name evidence="2" type="ORF">PGTUg99_026591</name>
</gene>
<evidence type="ECO:0000313" key="2">
    <source>
        <dbReference type="EMBL" id="KAA1138535.1"/>
    </source>
</evidence>
<proteinExistence type="predicted"/>
<reference evidence="2 3" key="1">
    <citation type="submission" date="2019-05" db="EMBL/GenBank/DDBJ databases">
        <title>Emergence of the Ug99 lineage of the wheat stem rust pathogen through somatic hybridization.</title>
        <authorList>
            <person name="Li F."/>
            <person name="Upadhyaya N.M."/>
            <person name="Sperschneider J."/>
            <person name="Matny O."/>
            <person name="Nguyen-Phuc H."/>
            <person name="Mago R."/>
            <person name="Raley C."/>
            <person name="Miller M.E."/>
            <person name="Silverstein K.A.T."/>
            <person name="Henningsen E."/>
            <person name="Hirsch C.D."/>
            <person name="Visser B."/>
            <person name="Pretorius Z.A."/>
            <person name="Steffenson B.J."/>
            <person name="Schwessinger B."/>
            <person name="Dodds P.N."/>
            <person name="Figueroa M."/>
        </authorList>
    </citation>
    <scope>NUCLEOTIDE SEQUENCE [LARGE SCALE GENOMIC DNA]</scope>
    <source>
        <strain evidence="2 3">Ug99</strain>
    </source>
</reference>
<evidence type="ECO:0000313" key="3">
    <source>
        <dbReference type="Proteomes" id="UP000325313"/>
    </source>
</evidence>
<dbReference type="Proteomes" id="UP000325313">
    <property type="component" value="Unassembled WGS sequence"/>
</dbReference>
<feature type="region of interest" description="Disordered" evidence="1">
    <location>
        <begin position="156"/>
        <end position="179"/>
    </location>
</feature>
<organism evidence="2 3">
    <name type="scientific">Puccinia graminis f. sp. tritici</name>
    <dbReference type="NCBI Taxonomy" id="56615"/>
    <lineage>
        <taxon>Eukaryota</taxon>
        <taxon>Fungi</taxon>
        <taxon>Dikarya</taxon>
        <taxon>Basidiomycota</taxon>
        <taxon>Pucciniomycotina</taxon>
        <taxon>Pucciniomycetes</taxon>
        <taxon>Pucciniales</taxon>
        <taxon>Pucciniaceae</taxon>
        <taxon>Puccinia</taxon>
    </lineage>
</organism>
<sequence>MKDWCYKFIAYILIKAAPSNGFIYKWTLTTDVSSSLIFGNVHLGNARFDHDGLITVDMRVGTGRFSLQENENEENLHSLPYTTLNKPYQLYTPVGNELEFSRTVLYLHNLDLMTCGWTIYHDVERTSLQDHRDIELAAARRQRVGTEQHIQQTISVEPPSSDAIRTRRRRTSRLSLGRSGVPIVPMNDRKIPENLADQEIVVWNYRFSEDYAAIIADHNKQVRRGLDHSNGDNSDSDEDKDLSRGRSFLEPGNKDQAGFRIDLERTGPVGPFFETFKSS</sequence>
<evidence type="ECO:0000256" key="1">
    <source>
        <dbReference type="SAM" id="MobiDB-lite"/>
    </source>
</evidence>
<accession>A0A5B0SLV1</accession>
<comment type="caution">
    <text evidence="2">The sequence shown here is derived from an EMBL/GenBank/DDBJ whole genome shotgun (WGS) entry which is preliminary data.</text>
</comment>
<protein>
    <submittedName>
        <fullName evidence="2">Uncharacterized protein</fullName>
    </submittedName>
</protein>
<feature type="region of interest" description="Disordered" evidence="1">
    <location>
        <begin position="225"/>
        <end position="279"/>
    </location>
</feature>
<dbReference type="AlphaFoldDB" id="A0A5B0SLV1"/>
<dbReference type="EMBL" id="VDEP01000002">
    <property type="protein sequence ID" value="KAA1138535.1"/>
    <property type="molecule type" value="Genomic_DNA"/>
</dbReference>